<name>A0A3G2L5P7_9FLAO</name>
<feature type="signal peptide" evidence="2">
    <location>
        <begin position="1"/>
        <end position="19"/>
    </location>
</feature>
<accession>A0A3G2L5P7</accession>
<dbReference type="Gene3D" id="2.40.160.10">
    <property type="entry name" value="Porin"/>
    <property type="match status" value="1"/>
</dbReference>
<dbReference type="OrthoDB" id="862900at2"/>
<gene>
    <name evidence="3" type="ORF">D1013_09615</name>
</gene>
<proteinExistence type="predicted"/>
<evidence type="ECO:0000313" key="4">
    <source>
        <dbReference type="Proteomes" id="UP000276309"/>
    </source>
</evidence>
<dbReference type="AlphaFoldDB" id="A0A3G2L5P7"/>
<evidence type="ECO:0008006" key="5">
    <source>
        <dbReference type="Google" id="ProtNLM"/>
    </source>
</evidence>
<feature type="chain" id="PRO_5018310570" description="Outer membrane porin, OprD family" evidence="2">
    <location>
        <begin position="20"/>
        <end position="232"/>
    </location>
</feature>
<dbReference type="KEGG" id="emar:D1013_09615"/>
<dbReference type="InterPro" id="IPR023614">
    <property type="entry name" value="Porin_dom_sf"/>
</dbReference>
<reference evidence="3 4" key="1">
    <citation type="submission" date="2018-08" db="EMBL/GenBank/DDBJ databases">
        <title>The reduced genetic potential of extracellular carbohydrate catabolism in Euzebyella marina RN62, a Flavobacteriia bacterium isolated from the hadal water.</title>
        <authorList>
            <person name="Xue C."/>
        </authorList>
    </citation>
    <scope>NUCLEOTIDE SEQUENCE [LARGE SCALE GENOMIC DNA]</scope>
    <source>
        <strain evidence="3 4">RN62</strain>
    </source>
</reference>
<keyword evidence="2" id="KW-0732">Signal</keyword>
<dbReference type="Proteomes" id="UP000276309">
    <property type="component" value="Chromosome"/>
</dbReference>
<protein>
    <recommendedName>
        <fullName evidence="5">Outer membrane porin, OprD family</fullName>
    </recommendedName>
</protein>
<dbReference type="EMBL" id="CP032050">
    <property type="protein sequence ID" value="AYN67602.1"/>
    <property type="molecule type" value="Genomic_DNA"/>
</dbReference>
<dbReference type="RefSeq" id="WP_121848618.1">
    <property type="nucleotide sequence ID" value="NZ_CP032050.1"/>
</dbReference>
<sequence>MKAILGYLLVFHCVSIAIAQDNYNGQSVQNLKEIFAKGEIEGHIRNFFMSTLNNRGLKDYYTNALGGAIAFKTNEYMGFELGVKGTFTYQTFSADLNEPDQTTGGISKWERELYDINDLDNFNDLDRLEKLYIKYNFQNGYATYGKLAIEETPLLNESDGRMKPYAFKGIWLQLFKGKHVFNLSWLDRIWPRSTVEWYDFDEANGLVKNGFQPDGRPPDYRDDTASRGIASF</sequence>
<evidence type="ECO:0000256" key="1">
    <source>
        <dbReference type="SAM" id="MobiDB-lite"/>
    </source>
</evidence>
<evidence type="ECO:0000256" key="2">
    <source>
        <dbReference type="SAM" id="SignalP"/>
    </source>
</evidence>
<keyword evidence="4" id="KW-1185">Reference proteome</keyword>
<feature type="compositionally biased region" description="Basic and acidic residues" evidence="1">
    <location>
        <begin position="216"/>
        <end position="225"/>
    </location>
</feature>
<feature type="region of interest" description="Disordered" evidence="1">
    <location>
        <begin position="209"/>
        <end position="232"/>
    </location>
</feature>
<evidence type="ECO:0000313" key="3">
    <source>
        <dbReference type="EMBL" id="AYN67602.1"/>
    </source>
</evidence>
<organism evidence="3 4">
    <name type="scientific">Euzebyella marina</name>
    <dbReference type="NCBI Taxonomy" id="1761453"/>
    <lineage>
        <taxon>Bacteria</taxon>
        <taxon>Pseudomonadati</taxon>
        <taxon>Bacteroidota</taxon>
        <taxon>Flavobacteriia</taxon>
        <taxon>Flavobacteriales</taxon>
        <taxon>Flavobacteriaceae</taxon>
        <taxon>Euzebyella</taxon>
    </lineage>
</organism>